<evidence type="ECO:0000313" key="1">
    <source>
        <dbReference type="EMBL" id="NKM50357.1"/>
    </source>
</evidence>
<keyword evidence="1" id="KW-0808">Transferase</keyword>
<dbReference type="GO" id="GO:0016757">
    <property type="term" value="F:glycosyltransferase activity"/>
    <property type="evidence" value="ECO:0007669"/>
    <property type="project" value="TreeGrafter"/>
</dbReference>
<proteinExistence type="predicted"/>
<dbReference type="Gene3D" id="3.40.50.2000">
    <property type="entry name" value="Glycogen Phosphorylase B"/>
    <property type="match status" value="2"/>
</dbReference>
<protein>
    <submittedName>
        <fullName evidence="1">Glycosyltransferase</fullName>
    </submittedName>
</protein>
<organism evidence="1 2">
    <name type="scientific">Rhizobium leguminosarum bv. viciae</name>
    <dbReference type="NCBI Taxonomy" id="387"/>
    <lineage>
        <taxon>Bacteria</taxon>
        <taxon>Pseudomonadati</taxon>
        <taxon>Pseudomonadota</taxon>
        <taxon>Alphaproteobacteria</taxon>
        <taxon>Hyphomicrobiales</taxon>
        <taxon>Rhizobiaceae</taxon>
        <taxon>Rhizobium/Agrobacterium group</taxon>
        <taxon>Rhizobium</taxon>
    </lineage>
</organism>
<dbReference type="EMBL" id="WIEZ01000045">
    <property type="protein sequence ID" value="NKM50357.1"/>
    <property type="molecule type" value="Genomic_DNA"/>
</dbReference>
<dbReference type="Proteomes" id="UP000662259">
    <property type="component" value="Unassembled WGS sequence"/>
</dbReference>
<accession>A0A8I2H256</accession>
<comment type="caution">
    <text evidence="1">The sequence shown here is derived from an EMBL/GenBank/DDBJ whole genome shotgun (WGS) entry which is preliminary data.</text>
</comment>
<evidence type="ECO:0000313" key="2">
    <source>
        <dbReference type="Proteomes" id="UP000662259"/>
    </source>
</evidence>
<dbReference type="SUPFAM" id="SSF53756">
    <property type="entry name" value="UDP-Glycosyltransferase/glycogen phosphorylase"/>
    <property type="match status" value="1"/>
</dbReference>
<sequence length="250" mass="28215">MLRQYCLETERPFTTSYHTRLPEYVALQTPIPQGWVYRFERWFHSRALGTMVHSPSLIDELSSKGFRNLLPWCRGVDRQLFRPREPRKYGDARPVYLYVGRLTVEKNVADFLELNLPGQKIVVGDGPLLRRLQHHYPETIFTGWLTGEALASAYSSADVLVFPSKTDVFSNVALEALACGTPVAAYPVPGIVDVIRGAPVCALSENLTLATLEALTLDRRACREFAMGFPPKIVAEQFIDHIRRVHTIGS</sequence>
<dbReference type="PANTHER" id="PTHR45947:SF3">
    <property type="entry name" value="SULFOQUINOVOSYL TRANSFERASE SQD2"/>
    <property type="match status" value="1"/>
</dbReference>
<dbReference type="InterPro" id="IPR050194">
    <property type="entry name" value="Glycosyltransferase_grp1"/>
</dbReference>
<dbReference type="AlphaFoldDB" id="A0A8I2H256"/>
<reference evidence="1" key="1">
    <citation type="submission" date="2019-10" db="EMBL/GenBank/DDBJ databases">
        <title>Rhizobium leguminosarum symbiovar viciae collection.</title>
        <authorList>
            <person name="Boivin S."/>
            <person name="Lepetit M."/>
        </authorList>
    </citation>
    <scope>NUCLEOTIDE SEQUENCE</scope>
    <source>
        <strain evidence="1">L143</strain>
    </source>
</reference>
<dbReference type="PANTHER" id="PTHR45947">
    <property type="entry name" value="SULFOQUINOVOSYL TRANSFERASE SQD2"/>
    <property type="match status" value="1"/>
</dbReference>
<name>A0A8I2H256_RHILV</name>
<dbReference type="Pfam" id="PF13692">
    <property type="entry name" value="Glyco_trans_1_4"/>
    <property type="match status" value="1"/>
</dbReference>
<gene>
    <name evidence="1" type="ORF">GFL91_36765</name>
</gene>